<dbReference type="EMBL" id="CAJPEX010041743">
    <property type="protein sequence ID" value="CAG0926218.1"/>
    <property type="molecule type" value="Genomic_DNA"/>
</dbReference>
<keyword evidence="2" id="KW-1185">Reference proteome</keyword>
<dbReference type="EMBL" id="OA923780">
    <property type="protein sequence ID" value="CAD7286066.1"/>
    <property type="molecule type" value="Genomic_DNA"/>
</dbReference>
<sequence length="99" mass="11834">MFAGSLQTRDTVLRSEAGLCRPFRMFFQTPICLQKGFRLQLCQKKITRHLLPGGVLWRGFFRRNEWEIIPVQGTQGDVVGRVFRENHGYFHREIRQRRR</sequence>
<protein>
    <submittedName>
        <fullName evidence="1">Uncharacterized protein</fullName>
    </submittedName>
</protein>
<evidence type="ECO:0000313" key="1">
    <source>
        <dbReference type="EMBL" id="CAD7286066.1"/>
    </source>
</evidence>
<name>A0A7R9GLT8_9CRUS</name>
<gene>
    <name evidence="1" type="ORF">NMOB1V02_LOCUS13668</name>
</gene>
<evidence type="ECO:0000313" key="2">
    <source>
        <dbReference type="Proteomes" id="UP000678499"/>
    </source>
</evidence>
<dbReference type="AlphaFoldDB" id="A0A7R9GLT8"/>
<proteinExistence type="predicted"/>
<accession>A0A7R9GLT8</accession>
<organism evidence="1">
    <name type="scientific">Notodromas monacha</name>
    <dbReference type="NCBI Taxonomy" id="399045"/>
    <lineage>
        <taxon>Eukaryota</taxon>
        <taxon>Metazoa</taxon>
        <taxon>Ecdysozoa</taxon>
        <taxon>Arthropoda</taxon>
        <taxon>Crustacea</taxon>
        <taxon>Oligostraca</taxon>
        <taxon>Ostracoda</taxon>
        <taxon>Podocopa</taxon>
        <taxon>Podocopida</taxon>
        <taxon>Cypridocopina</taxon>
        <taxon>Cypridoidea</taxon>
        <taxon>Cyprididae</taxon>
        <taxon>Notodromas</taxon>
    </lineage>
</organism>
<reference evidence="1" key="1">
    <citation type="submission" date="2020-11" db="EMBL/GenBank/DDBJ databases">
        <authorList>
            <person name="Tran Van P."/>
        </authorList>
    </citation>
    <scope>NUCLEOTIDE SEQUENCE</scope>
</reference>
<dbReference type="Proteomes" id="UP000678499">
    <property type="component" value="Unassembled WGS sequence"/>
</dbReference>